<organism evidence="2">
    <name type="scientific">Tetraselmis sp. GSL018</name>
    <dbReference type="NCBI Taxonomy" id="582737"/>
    <lineage>
        <taxon>Eukaryota</taxon>
        <taxon>Viridiplantae</taxon>
        <taxon>Chlorophyta</taxon>
        <taxon>core chlorophytes</taxon>
        <taxon>Chlorodendrophyceae</taxon>
        <taxon>Chlorodendrales</taxon>
        <taxon>Chlorodendraceae</taxon>
        <taxon>Tetraselmis</taxon>
    </lineage>
</organism>
<gene>
    <name evidence="2" type="ORF">TSPGSL018_20732</name>
</gene>
<feature type="non-terminal residue" evidence="2">
    <location>
        <position position="181"/>
    </location>
</feature>
<dbReference type="PANTHER" id="PTHR46975:SF2">
    <property type="entry name" value="PROTEIN SWEETIE"/>
    <property type="match status" value="1"/>
</dbReference>
<feature type="compositionally biased region" description="Low complexity" evidence="1">
    <location>
        <begin position="27"/>
        <end position="36"/>
    </location>
</feature>
<evidence type="ECO:0000256" key="1">
    <source>
        <dbReference type="SAM" id="MobiDB-lite"/>
    </source>
</evidence>
<dbReference type="GO" id="GO:0005975">
    <property type="term" value="P:carbohydrate metabolic process"/>
    <property type="evidence" value="ECO:0007669"/>
    <property type="project" value="InterPro"/>
</dbReference>
<feature type="region of interest" description="Disordered" evidence="1">
    <location>
        <begin position="22"/>
        <end position="57"/>
    </location>
</feature>
<evidence type="ECO:0000313" key="2">
    <source>
        <dbReference type="EMBL" id="JAC76237.1"/>
    </source>
</evidence>
<dbReference type="AlphaFoldDB" id="A0A061RTQ1"/>
<dbReference type="InterPro" id="IPR044218">
    <property type="entry name" value="SWEETIE"/>
</dbReference>
<protein>
    <submittedName>
        <fullName evidence="2">Uncharacterized protein</fullName>
    </submittedName>
</protein>
<dbReference type="EMBL" id="GBEZ01009343">
    <property type="protein sequence ID" value="JAC76237.1"/>
    <property type="molecule type" value="Transcribed_RNA"/>
</dbReference>
<reference evidence="2" key="1">
    <citation type="submission" date="2014-05" db="EMBL/GenBank/DDBJ databases">
        <title>The transcriptome of the halophilic microalga Tetraselmis sp. GSL018 isolated from the Great Salt Lake, Utah.</title>
        <authorList>
            <person name="Jinkerson R.E."/>
            <person name="D'Adamo S."/>
            <person name="Posewitz M.C."/>
        </authorList>
    </citation>
    <scope>NUCLEOTIDE SEQUENCE</scope>
    <source>
        <strain evidence="2">GSL018</strain>
    </source>
</reference>
<feature type="non-terminal residue" evidence="2">
    <location>
        <position position="1"/>
    </location>
</feature>
<name>A0A061RTQ1_9CHLO</name>
<proteinExistence type="predicted"/>
<accession>A0A061RTQ1</accession>
<sequence length="181" mass="19313">ALLRTAVEDLRQAAEQMASLAAPYGAQHSPPSQGQPHSPPGFPEAPGTPRGRGNRDIRPAVDAVHGRALSLAALLVATRRLPLGVPHSLPLQALTLADALITSPSSNVSSARAVEREAGYILLGALCYSLPQEAIRGNEESLLALWDIALESSSAVQLDERRHRGHGAGGEDVWAQEMWWR</sequence>
<dbReference type="PANTHER" id="PTHR46975">
    <property type="entry name" value="PROTEIN SWEETIE"/>
    <property type="match status" value="1"/>
</dbReference>